<protein>
    <submittedName>
        <fullName evidence="2">Uncharacterized protein</fullName>
    </submittedName>
</protein>
<evidence type="ECO:0000313" key="3">
    <source>
        <dbReference type="Proteomes" id="UP000665043"/>
    </source>
</evidence>
<accession>A0ABX7VWJ8</accession>
<keyword evidence="1" id="KW-1133">Transmembrane helix</keyword>
<dbReference type="Proteomes" id="UP000665043">
    <property type="component" value="Chromosome"/>
</dbReference>
<name>A0ABX7VWJ8_9BACI</name>
<sequence length="72" mass="8146">MKKYLNMMAIILLVFNLMVYISFFNGIDIVPDEAVFPLIIGSSVIGVVFSWLGSKGEQETSVFMVTPLFFYL</sequence>
<keyword evidence="1" id="KW-0812">Transmembrane</keyword>
<proteinExistence type="predicted"/>
<reference evidence="2 3" key="1">
    <citation type="submission" date="2019-12" db="EMBL/GenBank/DDBJ databases">
        <title>The whole genome sequencing of a strain isolated from a Mars analog, Dalangtan Playa.</title>
        <authorList>
            <person name="Huang T."/>
        </authorList>
    </citation>
    <scope>NUCLEOTIDE SEQUENCE [LARGE SCALE GENOMIC DNA]</scope>
    <source>
        <strain evidence="2 3">DP4-553-S</strain>
    </source>
</reference>
<feature type="transmembrane region" description="Helical" evidence="1">
    <location>
        <begin position="7"/>
        <end position="23"/>
    </location>
</feature>
<evidence type="ECO:0000256" key="1">
    <source>
        <dbReference type="SAM" id="Phobius"/>
    </source>
</evidence>
<organism evidence="2 3">
    <name type="scientific">Sediminibacillus dalangtanensis</name>
    <dbReference type="NCBI Taxonomy" id="2729421"/>
    <lineage>
        <taxon>Bacteria</taxon>
        <taxon>Bacillati</taxon>
        <taxon>Bacillota</taxon>
        <taxon>Bacilli</taxon>
        <taxon>Bacillales</taxon>
        <taxon>Bacillaceae</taxon>
        <taxon>Sediminibacillus</taxon>
    </lineage>
</organism>
<keyword evidence="1" id="KW-0472">Membrane</keyword>
<dbReference type="RefSeq" id="WP_209366035.1">
    <property type="nucleotide sequence ID" value="NZ_CP046956.1"/>
</dbReference>
<evidence type="ECO:0000313" key="2">
    <source>
        <dbReference type="EMBL" id="QTN00909.1"/>
    </source>
</evidence>
<dbReference type="EMBL" id="CP046956">
    <property type="protein sequence ID" value="QTN00909.1"/>
    <property type="molecule type" value="Genomic_DNA"/>
</dbReference>
<feature type="transmembrane region" description="Helical" evidence="1">
    <location>
        <begin position="35"/>
        <end position="54"/>
    </location>
</feature>
<gene>
    <name evidence="2" type="ORF">ERJ70_17415</name>
</gene>
<keyword evidence="3" id="KW-1185">Reference proteome</keyword>